<dbReference type="PANTHER" id="PTHR46601">
    <property type="entry name" value="ULP_PROTEASE DOMAIN-CONTAINING PROTEIN"/>
    <property type="match status" value="1"/>
</dbReference>
<evidence type="ECO:0000313" key="2">
    <source>
        <dbReference type="EMBL" id="KAG5281642.1"/>
    </source>
</evidence>
<feature type="compositionally biased region" description="Low complexity" evidence="1">
    <location>
        <begin position="88"/>
        <end position="104"/>
    </location>
</feature>
<feature type="compositionally biased region" description="Basic and acidic residues" evidence="1">
    <location>
        <begin position="48"/>
        <end position="63"/>
    </location>
</feature>
<dbReference type="EMBL" id="JADWDJ010000004">
    <property type="protein sequence ID" value="KAG5281642.1"/>
    <property type="molecule type" value="Genomic_DNA"/>
</dbReference>
<feature type="region of interest" description="Disordered" evidence="1">
    <location>
        <begin position="48"/>
        <end position="129"/>
    </location>
</feature>
<dbReference type="AlphaFoldDB" id="A0AAV6H6E7"/>
<protein>
    <submittedName>
        <fullName evidence="2">Uncharacterized protein</fullName>
    </submittedName>
</protein>
<reference evidence="2" key="1">
    <citation type="submission" date="2020-10" db="EMBL/GenBank/DDBJ databases">
        <title>Chromosome-scale genome assembly of the Allis shad, Alosa alosa.</title>
        <authorList>
            <person name="Margot Z."/>
            <person name="Christophe K."/>
            <person name="Cabau C."/>
            <person name="Louis A."/>
            <person name="Berthelot C."/>
            <person name="Parey E."/>
            <person name="Roest Crollius H."/>
            <person name="Montfort J."/>
            <person name="Robinson-Rechavi M."/>
            <person name="Bucao C."/>
            <person name="Bouchez O."/>
            <person name="Gislard M."/>
            <person name="Lluch J."/>
            <person name="Milhes M."/>
            <person name="Lampietro C."/>
            <person name="Lopez Roques C."/>
            <person name="Donnadieu C."/>
            <person name="Braasch I."/>
            <person name="Desvignes T."/>
            <person name="Postlethwait J."/>
            <person name="Bobe J."/>
            <person name="Guiguen Y."/>
        </authorList>
    </citation>
    <scope>NUCLEOTIDE SEQUENCE</scope>
    <source>
        <strain evidence="2">M-15738</strain>
        <tissue evidence="2">Blood</tissue>
    </source>
</reference>
<keyword evidence="3" id="KW-1185">Reference proteome</keyword>
<evidence type="ECO:0000256" key="1">
    <source>
        <dbReference type="SAM" id="MobiDB-lite"/>
    </source>
</evidence>
<name>A0AAV6H6E7_9TELE</name>
<dbReference type="Proteomes" id="UP000823561">
    <property type="component" value="Chromosome 4"/>
</dbReference>
<sequence length="374" mass="44021">MRISNGFLQIFGPLLSAAEKQWRYRARRHADENRRQEYLIKERIKWQKDKETGKKTGQKDRSSKAQRAQRKKWREAHERSKASQRLNSSPVSPDSTVSSPSGTSRQGELGRKVRRANKKKLTNDLAKLENKLKKAEQRVDKYKKRLKRLADANPSPRSKENKLVRNLSAENLRRTLLFHTVVADEVHNKYSQSKSQRDRQVISRIVTSKILKRYKLQKVAQEAFGFSRKRWRNLSRENVCRYERKRPRGVGVIIRSAVRSFFERDDVSRITTGKKQTVTRAKKKMQKRLLEDTMKNLHLKFLADHTQLCLSYSLFCSLRPYWVVRPTLADRETCMCKQHENLGFMAKKLHQLHVIDTSDIESLTERMACDTTRK</sequence>
<accession>A0AAV6H6E7</accession>
<evidence type="ECO:0000313" key="3">
    <source>
        <dbReference type="Proteomes" id="UP000823561"/>
    </source>
</evidence>
<comment type="caution">
    <text evidence="2">The sequence shown here is derived from an EMBL/GenBank/DDBJ whole genome shotgun (WGS) entry which is preliminary data.</text>
</comment>
<dbReference type="PANTHER" id="PTHR46601:SF2">
    <property type="entry name" value="UBIQUITIN-LIKE PROTEASE FAMILY PROFILE DOMAIN-CONTAINING PROTEIN"/>
    <property type="match status" value="1"/>
</dbReference>
<gene>
    <name evidence="2" type="ORF">AALO_G00047130</name>
</gene>
<organism evidence="2 3">
    <name type="scientific">Alosa alosa</name>
    <name type="common">allis shad</name>
    <dbReference type="NCBI Taxonomy" id="278164"/>
    <lineage>
        <taxon>Eukaryota</taxon>
        <taxon>Metazoa</taxon>
        <taxon>Chordata</taxon>
        <taxon>Craniata</taxon>
        <taxon>Vertebrata</taxon>
        <taxon>Euteleostomi</taxon>
        <taxon>Actinopterygii</taxon>
        <taxon>Neopterygii</taxon>
        <taxon>Teleostei</taxon>
        <taxon>Clupei</taxon>
        <taxon>Clupeiformes</taxon>
        <taxon>Clupeoidei</taxon>
        <taxon>Clupeidae</taxon>
        <taxon>Alosa</taxon>
    </lineage>
</organism>
<proteinExistence type="predicted"/>